<dbReference type="InParanoid" id="A0A5C3Q4X6"/>
<sequence length="54" mass="5847">MPVDVATMSKDGNIVLFENPQAKQKRAPAINTMPVDVATMSKDGNIVLFENKGN</sequence>
<proteinExistence type="predicted"/>
<organism evidence="1 2">
    <name type="scientific">Polyporus arcularius HHB13444</name>
    <dbReference type="NCBI Taxonomy" id="1314778"/>
    <lineage>
        <taxon>Eukaryota</taxon>
        <taxon>Fungi</taxon>
        <taxon>Dikarya</taxon>
        <taxon>Basidiomycota</taxon>
        <taxon>Agaricomycotina</taxon>
        <taxon>Agaricomycetes</taxon>
        <taxon>Polyporales</taxon>
        <taxon>Polyporaceae</taxon>
        <taxon>Polyporus</taxon>
    </lineage>
</organism>
<dbReference type="Proteomes" id="UP000308197">
    <property type="component" value="Unassembled WGS sequence"/>
</dbReference>
<dbReference type="EMBL" id="ML210981">
    <property type="protein sequence ID" value="TFK93513.1"/>
    <property type="molecule type" value="Genomic_DNA"/>
</dbReference>
<reference evidence="1 2" key="1">
    <citation type="journal article" date="2019" name="Nat. Ecol. Evol.">
        <title>Megaphylogeny resolves global patterns of mushroom evolution.</title>
        <authorList>
            <person name="Varga T."/>
            <person name="Krizsan K."/>
            <person name="Foldi C."/>
            <person name="Dima B."/>
            <person name="Sanchez-Garcia M."/>
            <person name="Sanchez-Ramirez S."/>
            <person name="Szollosi G.J."/>
            <person name="Szarkandi J.G."/>
            <person name="Papp V."/>
            <person name="Albert L."/>
            <person name="Andreopoulos W."/>
            <person name="Angelini C."/>
            <person name="Antonin V."/>
            <person name="Barry K.W."/>
            <person name="Bougher N.L."/>
            <person name="Buchanan P."/>
            <person name="Buyck B."/>
            <person name="Bense V."/>
            <person name="Catcheside P."/>
            <person name="Chovatia M."/>
            <person name="Cooper J."/>
            <person name="Damon W."/>
            <person name="Desjardin D."/>
            <person name="Finy P."/>
            <person name="Geml J."/>
            <person name="Haridas S."/>
            <person name="Hughes K."/>
            <person name="Justo A."/>
            <person name="Karasinski D."/>
            <person name="Kautmanova I."/>
            <person name="Kiss B."/>
            <person name="Kocsube S."/>
            <person name="Kotiranta H."/>
            <person name="LaButti K.M."/>
            <person name="Lechner B.E."/>
            <person name="Liimatainen K."/>
            <person name="Lipzen A."/>
            <person name="Lukacs Z."/>
            <person name="Mihaltcheva S."/>
            <person name="Morgado L.N."/>
            <person name="Niskanen T."/>
            <person name="Noordeloos M.E."/>
            <person name="Ohm R.A."/>
            <person name="Ortiz-Santana B."/>
            <person name="Ovrebo C."/>
            <person name="Racz N."/>
            <person name="Riley R."/>
            <person name="Savchenko A."/>
            <person name="Shiryaev A."/>
            <person name="Soop K."/>
            <person name="Spirin V."/>
            <person name="Szebenyi C."/>
            <person name="Tomsovsky M."/>
            <person name="Tulloss R.E."/>
            <person name="Uehling J."/>
            <person name="Grigoriev I.V."/>
            <person name="Vagvolgyi C."/>
            <person name="Papp T."/>
            <person name="Martin F.M."/>
            <person name="Miettinen O."/>
            <person name="Hibbett D.S."/>
            <person name="Nagy L.G."/>
        </authorList>
    </citation>
    <scope>NUCLEOTIDE SEQUENCE [LARGE SCALE GENOMIC DNA]</scope>
    <source>
        <strain evidence="1 2">HHB13444</strain>
    </source>
</reference>
<protein>
    <submittedName>
        <fullName evidence="1">Uncharacterized protein</fullName>
    </submittedName>
</protein>
<keyword evidence="2" id="KW-1185">Reference proteome</keyword>
<evidence type="ECO:0000313" key="1">
    <source>
        <dbReference type="EMBL" id="TFK93513.1"/>
    </source>
</evidence>
<gene>
    <name evidence="1" type="ORF">K466DRAFT_580964</name>
</gene>
<evidence type="ECO:0000313" key="2">
    <source>
        <dbReference type="Proteomes" id="UP000308197"/>
    </source>
</evidence>
<dbReference type="AlphaFoldDB" id="A0A5C3Q4X6"/>
<accession>A0A5C3Q4X6</accession>
<name>A0A5C3Q4X6_9APHY</name>